<dbReference type="HOGENOM" id="CLU_041459_0_0_1"/>
<name>S3DM33_GLAL2</name>
<dbReference type="Proteomes" id="UP000016922">
    <property type="component" value="Unassembled WGS sequence"/>
</dbReference>
<sequence length="532" mass="59218">MSSPPTFSLTKTLTTRVFPESTNQKPTTISLSIIDATVSRYARCAAIWYHNPPSTPTHFLTPSHFHFALSQTLTSYPQWCGRAFYTPYQPNTKHTQRYRRVQITCNTISDPGVEFVAATSPKKLADYIPDALARGKVWDAACVPSKELYPSTSLSLGDDRSAVNPPNVSVQLTSFACGSTAVAISFTHALADAQTLSRFARDLAAVSRAMLRGEEPPVLSPIFDPGLLDERAVGDVDADEPDRELQEEARKLPMHRYDNYLEVEGQPFPYNMPGDFKKVAHLPTTPSTPIPWHEWDVKAKCSHRILHFTADEISNIYNLAAESQDVKLSKLDTLLAHIWLRINTARQLPPETTTYLDYSVGLRSRVEPPLPASFLGSPITQAAVEITIPSSPTSKPFAQLPEYAKQIRSTVRKFTPSAIGALLHDSAFEVSPQRLWRGFLGTRHIILTTWLHLGLEEVDFIGAENGGGGLRHVDPIMPVCDGLMEMHESIGDEIKNGHWSRNGVDVNVYLETETMSRLLEDPWLWGDQKSSN</sequence>
<dbReference type="Gene3D" id="3.30.559.10">
    <property type="entry name" value="Chloramphenicol acetyltransferase-like domain"/>
    <property type="match status" value="2"/>
</dbReference>
<dbReference type="RefSeq" id="XP_008084947.1">
    <property type="nucleotide sequence ID" value="XM_008086756.1"/>
</dbReference>
<proteinExistence type="predicted"/>
<dbReference type="GO" id="GO:0044550">
    <property type="term" value="P:secondary metabolite biosynthetic process"/>
    <property type="evidence" value="ECO:0007669"/>
    <property type="project" value="TreeGrafter"/>
</dbReference>
<dbReference type="Pfam" id="PF02458">
    <property type="entry name" value="Transferase"/>
    <property type="match status" value="1"/>
</dbReference>
<dbReference type="GO" id="GO:0016747">
    <property type="term" value="F:acyltransferase activity, transferring groups other than amino-acyl groups"/>
    <property type="evidence" value="ECO:0007669"/>
    <property type="project" value="TreeGrafter"/>
</dbReference>
<keyword evidence="3" id="KW-1185">Reference proteome</keyword>
<dbReference type="PANTHER" id="PTHR31642">
    <property type="entry name" value="TRICHOTHECENE 3-O-ACETYLTRANSFERASE"/>
    <property type="match status" value="1"/>
</dbReference>
<evidence type="ECO:0000256" key="1">
    <source>
        <dbReference type="ARBA" id="ARBA00022679"/>
    </source>
</evidence>
<dbReference type="eggNOG" id="ENOG502QVMC">
    <property type="taxonomic scope" value="Eukaryota"/>
</dbReference>
<dbReference type="InterPro" id="IPR023213">
    <property type="entry name" value="CAT-like_dom_sf"/>
</dbReference>
<evidence type="ECO:0000313" key="2">
    <source>
        <dbReference type="EMBL" id="EPE27588.1"/>
    </source>
</evidence>
<keyword evidence="1 2" id="KW-0808">Transferase</keyword>
<dbReference type="EMBL" id="KE145369">
    <property type="protein sequence ID" value="EPE27588.1"/>
    <property type="molecule type" value="Genomic_DNA"/>
</dbReference>
<dbReference type="InterPro" id="IPR050317">
    <property type="entry name" value="Plant_Fungal_Acyltransferase"/>
</dbReference>
<protein>
    <submittedName>
        <fullName evidence="2">Transferase family protein</fullName>
    </submittedName>
</protein>
<dbReference type="OrthoDB" id="444127at2759"/>
<dbReference type="GeneID" id="19463434"/>
<evidence type="ECO:0000313" key="3">
    <source>
        <dbReference type="Proteomes" id="UP000016922"/>
    </source>
</evidence>
<dbReference type="KEGG" id="glz:GLAREA_04379"/>
<dbReference type="PANTHER" id="PTHR31642:SF310">
    <property type="entry name" value="FATTY ALCOHOL:CAFFEOYL-COA ACYLTRANSFERASE"/>
    <property type="match status" value="1"/>
</dbReference>
<accession>S3DM33</accession>
<gene>
    <name evidence="2" type="ORF">GLAREA_04379</name>
</gene>
<dbReference type="OMA" id="FPQWAGQ"/>
<dbReference type="AlphaFoldDB" id="S3DM33"/>
<organism evidence="2 3">
    <name type="scientific">Glarea lozoyensis (strain ATCC 20868 / MF5171)</name>
    <dbReference type="NCBI Taxonomy" id="1116229"/>
    <lineage>
        <taxon>Eukaryota</taxon>
        <taxon>Fungi</taxon>
        <taxon>Dikarya</taxon>
        <taxon>Ascomycota</taxon>
        <taxon>Pezizomycotina</taxon>
        <taxon>Leotiomycetes</taxon>
        <taxon>Helotiales</taxon>
        <taxon>Helotiaceae</taxon>
        <taxon>Glarea</taxon>
    </lineage>
</organism>
<reference evidence="2 3" key="1">
    <citation type="journal article" date="2013" name="BMC Genomics">
        <title>Genomics-driven discovery of the pneumocandin biosynthetic gene cluster in the fungus Glarea lozoyensis.</title>
        <authorList>
            <person name="Chen L."/>
            <person name="Yue Q."/>
            <person name="Zhang X."/>
            <person name="Xiang M."/>
            <person name="Wang C."/>
            <person name="Li S."/>
            <person name="Che Y."/>
            <person name="Ortiz-Lopez F.J."/>
            <person name="Bills G.F."/>
            <person name="Liu X."/>
            <person name="An Z."/>
        </authorList>
    </citation>
    <scope>NUCLEOTIDE SEQUENCE [LARGE SCALE GENOMIC DNA]</scope>
    <source>
        <strain evidence="3">ATCC 20868 / MF5171</strain>
    </source>
</reference>